<name>A0ABM0M4M7_SACKO</name>
<gene>
    <name evidence="12" type="primary">LOC100379009</name>
</gene>
<evidence type="ECO:0000256" key="7">
    <source>
        <dbReference type="ARBA" id="ARBA00048641"/>
    </source>
</evidence>
<evidence type="ECO:0000256" key="2">
    <source>
        <dbReference type="ARBA" id="ARBA00013172"/>
    </source>
</evidence>
<dbReference type="InterPro" id="IPR037143">
    <property type="entry name" value="4-PPantetheinyl_Trfase_dom_sf"/>
</dbReference>
<evidence type="ECO:0000313" key="11">
    <source>
        <dbReference type="Proteomes" id="UP000694865"/>
    </source>
</evidence>
<dbReference type="InterPro" id="IPR050559">
    <property type="entry name" value="P-Pant_transferase_sf"/>
</dbReference>
<proteinExistence type="inferred from homology"/>
<evidence type="ECO:0000256" key="8">
    <source>
        <dbReference type="ARBA" id="ARBA00048794"/>
    </source>
</evidence>
<dbReference type="InterPro" id="IPR008278">
    <property type="entry name" value="4-PPantetheinyl_Trfase_dom"/>
</dbReference>
<dbReference type="PANTHER" id="PTHR12215:SF10">
    <property type="entry name" value="L-AMINOADIPATE-SEMIALDEHYDE DEHYDROGENASE-PHOSPHOPANTETHEINYL TRANSFERASE"/>
    <property type="match status" value="1"/>
</dbReference>
<comment type="catalytic activity">
    <reaction evidence="8">
        <text>apo-[ACP] + acetyl-CoA = acetyl-[ACP] + adenosine 3',5'-bisphosphate + H(+)</text>
        <dbReference type="Rhea" id="RHEA:46564"/>
        <dbReference type="Rhea" id="RHEA-COMP:9621"/>
        <dbReference type="Rhea" id="RHEA-COMP:9690"/>
        <dbReference type="ChEBI" id="CHEBI:15378"/>
        <dbReference type="ChEBI" id="CHEBI:29999"/>
        <dbReference type="ChEBI" id="CHEBI:57288"/>
        <dbReference type="ChEBI" id="CHEBI:58343"/>
        <dbReference type="ChEBI" id="CHEBI:78446"/>
    </reaction>
    <physiologicalReaction direction="left-to-right" evidence="8">
        <dbReference type="Rhea" id="RHEA:46565"/>
    </physiologicalReaction>
</comment>
<dbReference type="RefSeq" id="XP_006814968.1">
    <property type="nucleotide sequence ID" value="XM_006814905.1"/>
</dbReference>
<dbReference type="Gene3D" id="3.90.470.20">
    <property type="entry name" value="4'-phosphopantetheinyl transferase domain"/>
    <property type="match status" value="2"/>
</dbReference>
<feature type="domain" description="4'-phosphopantetheinyl transferase" evidence="9">
    <location>
        <begin position="112"/>
        <end position="231"/>
    </location>
</feature>
<dbReference type="EC" id="2.7.8.7" evidence="2"/>
<organism evidence="11 12">
    <name type="scientific">Saccoglossus kowalevskii</name>
    <name type="common">Acorn worm</name>
    <dbReference type="NCBI Taxonomy" id="10224"/>
    <lineage>
        <taxon>Eukaryota</taxon>
        <taxon>Metazoa</taxon>
        <taxon>Hemichordata</taxon>
        <taxon>Enteropneusta</taxon>
        <taxon>Harrimaniidae</taxon>
        <taxon>Saccoglossus</taxon>
    </lineage>
</organism>
<reference evidence="12" key="1">
    <citation type="submission" date="2025-08" db="UniProtKB">
        <authorList>
            <consortium name="RefSeq"/>
        </authorList>
    </citation>
    <scope>IDENTIFICATION</scope>
    <source>
        <tissue evidence="12">Testes</tissue>
    </source>
</reference>
<keyword evidence="11" id="KW-1185">Reference proteome</keyword>
<evidence type="ECO:0000256" key="1">
    <source>
        <dbReference type="ARBA" id="ARBA00006195"/>
    </source>
</evidence>
<evidence type="ECO:0000259" key="10">
    <source>
        <dbReference type="Pfam" id="PF22624"/>
    </source>
</evidence>
<evidence type="ECO:0000313" key="12">
    <source>
        <dbReference type="RefSeq" id="XP_006814968.1"/>
    </source>
</evidence>
<dbReference type="Pfam" id="PF22624">
    <property type="entry name" value="AASDHPPT_N"/>
    <property type="match status" value="1"/>
</dbReference>
<dbReference type="InterPro" id="IPR055066">
    <property type="entry name" value="AASDHPPT_N"/>
</dbReference>
<evidence type="ECO:0000259" key="9">
    <source>
        <dbReference type="Pfam" id="PF01648"/>
    </source>
</evidence>
<sequence>MESVRLAFKFGCWKPSRSEWLLAAQCIQSEEKERIGKFVFTKDGKAAMAGRLLLRKVVSDTLQIPWNEVKLARTDKGKPFLLNTVPKHLPNFNFNVSHQGDYSVIAAEPALQVGVDVMKVEQPNRTNVPDFFHTMRKQFTEHEWKTIKRPRTEWKQLEMFYRHWCLKESYIKAIGIGLGYDLLRLEFHLQTEELGVNVTSHDTAVYVDGAFDHNWHFQETKLDDKHCVAVALQNTLSPCKDNHQDASTGSDITEDTPPQFRVLDFTQLISTAKPLLEEDDAYWQAFDKKIERYIPKDTT</sequence>
<dbReference type="Pfam" id="PF01648">
    <property type="entry name" value="ACPS"/>
    <property type="match status" value="1"/>
</dbReference>
<evidence type="ECO:0000256" key="4">
    <source>
        <dbReference type="ARBA" id="ARBA00022679"/>
    </source>
</evidence>
<accession>A0ABM0M4M7</accession>
<comment type="similarity">
    <text evidence="1">Belongs to the P-Pant transferase superfamily. AcpS family.</text>
</comment>
<dbReference type="GeneID" id="100379009"/>
<keyword evidence="4" id="KW-0808">Transferase</keyword>
<protein>
    <recommendedName>
        <fullName evidence="3">L-aminoadipate-semialdehyde dehydrogenase-phosphopantetheinyl transferase</fullName>
        <ecNumber evidence="2">2.7.8.7</ecNumber>
    </recommendedName>
    <alternativeName>
        <fullName evidence="5">4'-phosphopantetheinyl transferase</fullName>
    </alternativeName>
    <alternativeName>
        <fullName evidence="6">Alpha-aminoadipic semialdehyde dehydrogenase-phosphopantetheinyl transferase</fullName>
    </alternativeName>
</protein>
<evidence type="ECO:0000256" key="3">
    <source>
        <dbReference type="ARBA" id="ARBA00016301"/>
    </source>
</evidence>
<evidence type="ECO:0000256" key="6">
    <source>
        <dbReference type="ARBA" id="ARBA00033443"/>
    </source>
</evidence>
<dbReference type="Proteomes" id="UP000694865">
    <property type="component" value="Unplaced"/>
</dbReference>
<feature type="domain" description="4'-phosphopantetheinyl transferase N-terminal" evidence="10">
    <location>
        <begin position="12"/>
        <end position="109"/>
    </location>
</feature>
<evidence type="ECO:0000256" key="5">
    <source>
        <dbReference type="ARBA" id="ARBA00030484"/>
    </source>
</evidence>
<dbReference type="SUPFAM" id="SSF56214">
    <property type="entry name" value="4'-phosphopantetheinyl transferase"/>
    <property type="match status" value="2"/>
</dbReference>
<dbReference type="PANTHER" id="PTHR12215">
    <property type="entry name" value="PHOSPHOPANTETHEINE TRANSFERASE"/>
    <property type="match status" value="1"/>
</dbReference>
<comment type="catalytic activity">
    <reaction evidence="7">
        <text>apo-[ACP] + CoA = holo-[ACP] + adenosine 3',5'-bisphosphate + H(+)</text>
        <dbReference type="Rhea" id="RHEA:12068"/>
        <dbReference type="Rhea" id="RHEA-COMP:9685"/>
        <dbReference type="Rhea" id="RHEA-COMP:9690"/>
        <dbReference type="ChEBI" id="CHEBI:15378"/>
        <dbReference type="ChEBI" id="CHEBI:29999"/>
        <dbReference type="ChEBI" id="CHEBI:57287"/>
        <dbReference type="ChEBI" id="CHEBI:58343"/>
        <dbReference type="ChEBI" id="CHEBI:64479"/>
        <dbReference type="EC" id="2.7.8.7"/>
    </reaction>
    <physiologicalReaction direction="left-to-right" evidence="7">
        <dbReference type="Rhea" id="RHEA:12069"/>
    </physiologicalReaction>
</comment>